<dbReference type="Gene3D" id="2.170.270.10">
    <property type="entry name" value="SET domain"/>
    <property type="match status" value="1"/>
</dbReference>
<name>A0AAD5Y4A3_9FUNG</name>
<dbReference type="SUPFAM" id="SSF144232">
    <property type="entry name" value="HIT/MYND zinc finger-like"/>
    <property type="match status" value="1"/>
</dbReference>
<feature type="domain" description="SET" evidence="1">
    <location>
        <begin position="1"/>
        <end position="268"/>
    </location>
</feature>
<comment type="caution">
    <text evidence="2">The sequence shown here is derived from an EMBL/GenBank/DDBJ whole genome shotgun (WGS) entry which is preliminary data.</text>
</comment>
<dbReference type="InterPro" id="IPR046341">
    <property type="entry name" value="SET_dom_sf"/>
</dbReference>
<accession>A0AAD5Y4A3</accession>
<dbReference type="InterPro" id="IPR001214">
    <property type="entry name" value="SET_dom"/>
</dbReference>
<dbReference type="PROSITE" id="PS50280">
    <property type="entry name" value="SET"/>
    <property type="match status" value="1"/>
</dbReference>
<protein>
    <recommendedName>
        <fullName evidence="1">SET domain-containing protein</fullName>
    </recommendedName>
</protein>
<dbReference type="SUPFAM" id="SSF82199">
    <property type="entry name" value="SET domain"/>
    <property type="match status" value="1"/>
</dbReference>
<dbReference type="Gene3D" id="6.10.140.2220">
    <property type="match status" value="1"/>
</dbReference>
<sequence length="329" mass="37755">MLHLEPEGYVKLAQDPLYGRYFVANQDIKAGQKILVSTPIASIVDHASKHIVCSKCLTSNSPPNNFKCQECDYSYCSKECMEMDKADHTLECSFKLSGNFPDQGYVSDYFDLLKRILIKATKFPSDPDVQIVYSAVDNFSSFSNEKTKEFYNVALQLEQFCQSIGYKMPDFPTKEFNRIQSRYSVELSPLTASLVSLIAKEECNSFGLYYSTTNKEPRKGYGLAFFPTAIFFNHSCDPNVSYYKSNNQYEFFTVVPVKKGESLYISYLDFSTNTQERKQILKQVFHFDCGCRVCNGAEFQQSKWLCDECKGFMKPEVEQWICTSCKKLN</sequence>
<dbReference type="CDD" id="cd20071">
    <property type="entry name" value="SET_SMYD"/>
    <property type="match status" value="1"/>
</dbReference>
<gene>
    <name evidence="2" type="ORF">HK103_007028</name>
</gene>
<evidence type="ECO:0000313" key="3">
    <source>
        <dbReference type="Proteomes" id="UP001210925"/>
    </source>
</evidence>
<dbReference type="EMBL" id="JADGKB010000080">
    <property type="protein sequence ID" value="KAJ3254689.1"/>
    <property type="molecule type" value="Genomic_DNA"/>
</dbReference>
<dbReference type="InterPro" id="IPR050869">
    <property type="entry name" value="H3K4_H4K5_MeTrfase"/>
</dbReference>
<evidence type="ECO:0000259" key="1">
    <source>
        <dbReference type="PROSITE" id="PS50280"/>
    </source>
</evidence>
<dbReference type="Gene3D" id="1.10.220.160">
    <property type="match status" value="1"/>
</dbReference>
<organism evidence="2 3">
    <name type="scientific">Boothiomyces macroporosus</name>
    <dbReference type="NCBI Taxonomy" id="261099"/>
    <lineage>
        <taxon>Eukaryota</taxon>
        <taxon>Fungi</taxon>
        <taxon>Fungi incertae sedis</taxon>
        <taxon>Chytridiomycota</taxon>
        <taxon>Chytridiomycota incertae sedis</taxon>
        <taxon>Chytridiomycetes</taxon>
        <taxon>Rhizophydiales</taxon>
        <taxon>Terramycetaceae</taxon>
        <taxon>Boothiomyces</taxon>
    </lineage>
</organism>
<reference evidence="2" key="1">
    <citation type="submission" date="2020-05" db="EMBL/GenBank/DDBJ databases">
        <title>Phylogenomic resolution of chytrid fungi.</title>
        <authorList>
            <person name="Stajich J.E."/>
            <person name="Amses K."/>
            <person name="Simmons R."/>
            <person name="Seto K."/>
            <person name="Myers J."/>
            <person name="Bonds A."/>
            <person name="Quandt C.A."/>
            <person name="Barry K."/>
            <person name="Liu P."/>
            <person name="Grigoriev I."/>
            <person name="Longcore J.E."/>
            <person name="James T.Y."/>
        </authorList>
    </citation>
    <scope>NUCLEOTIDE SEQUENCE</scope>
    <source>
        <strain evidence="2">PLAUS21</strain>
    </source>
</reference>
<dbReference type="Pfam" id="PF00856">
    <property type="entry name" value="SET"/>
    <property type="match status" value="1"/>
</dbReference>
<dbReference type="AlphaFoldDB" id="A0AAD5Y4A3"/>
<proteinExistence type="predicted"/>
<keyword evidence="3" id="KW-1185">Reference proteome</keyword>
<evidence type="ECO:0000313" key="2">
    <source>
        <dbReference type="EMBL" id="KAJ3254689.1"/>
    </source>
</evidence>
<dbReference type="Proteomes" id="UP001210925">
    <property type="component" value="Unassembled WGS sequence"/>
</dbReference>
<dbReference type="PANTHER" id="PTHR12197">
    <property type="entry name" value="HISTONE-LYSINE N-METHYLTRANSFERASE SMYD"/>
    <property type="match status" value="1"/>
</dbReference>